<dbReference type="STRING" id="1123272.SAMN02745824_3110"/>
<keyword evidence="1" id="KW-0812">Transmembrane</keyword>
<keyword evidence="1" id="KW-0472">Membrane</keyword>
<reference evidence="3" key="1">
    <citation type="submission" date="2016-11" db="EMBL/GenBank/DDBJ databases">
        <authorList>
            <person name="Varghese N."/>
            <person name="Submissions S."/>
        </authorList>
    </citation>
    <scope>NUCLEOTIDE SEQUENCE [LARGE SCALE GENOMIC DNA]</scope>
    <source>
        <strain evidence="3">DSM 22363</strain>
    </source>
</reference>
<dbReference type="Proteomes" id="UP000185192">
    <property type="component" value="Unassembled WGS sequence"/>
</dbReference>
<feature type="transmembrane region" description="Helical" evidence="1">
    <location>
        <begin position="42"/>
        <end position="61"/>
    </location>
</feature>
<evidence type="ECO:0000313" key="3">
    <source>
        <dbReference type="Proteomes" id="UP000185192"/>
    </source>
</evidence>
<protein>
    <submittedName>
        <fullName evidence="2">Uncharacterized protein</fullName>
    </submittedName>
</protein>
<dbReference type="RefSeq" id="WP_074206029.1">
    <property type="nucleotide sequence ID" value="NZ_FSQW01000002.1"/>
</dbReference>
<organism evidence="2 3">
    <name type="scientific">Parasphingorhabdus marina DSM 22363</name>
    <dbReference type="NCBI Taxonomy" id="1123272"/>
    <lineage>
        <taxon>Bacteria</taxon>
        <taxon>Pseudomonadati</taxon>
        <taxon>Pseudomonadota</taxon>
        <taxon>Alphaproteobacteria</taxon>
        <taxon>Sphingomonadales</taxon>
        <taxon>Sphingomonadaceae</taxon>
        <taxon>Parasphingorhabdus</taxon>
    </lineage>
</organism>
<dbReference type="OrthoDB" id="7391761at2"/>
<dbReference type="AlphaFoldDB" id="A0A1N6H2Z5"/>
<dbReference type="EMBL" id="FSQW01000002">
    <property type="protein sequence ID" value="SIO14150.1"/>
    <property type="molecule type" value="Genomic_DNA"/>
</dbReference>
<keyword evidence="3" id="KW-1185">Reference proteome</keyword>
<gene>
    <name evidence="2" type="ORF">SAMN02745824_3110</name>
</gene>
<proteinExistence type="predicted"/>
<name>A0A1N6H2Z5_9SPHN</name>
<evidence type="ECO:0000313" key="2">
    <source>
        <dbReference type="EMBL" id="SIO14150.1"/>
    </source>
</evidence>
<evidence type="ECO:0000256" key="1">
    <source>
        <dbReference type="SAM" id="Phobius"/>
    </source>
</evidence>
<sequence length="89" mass="9989">MYIFIIFLCGIGNFAMHKAMMESDHPMITDARKSFWKYLGPYGSYILEFFMLTAALVFANMGMLSSVIFYGIYTLANGAGALVLLSNKH</sequence>
<feature type="transmembrane region" description="Helical" evidence="1">
    <location>
        <begin position="67"/>
        <end position="85"/>
    </location>
</feature>
<accession>A0A1N6H2Z5</accession>
<keyword evidence="1" id="KW-1133">Transmembrane helix</keyword>